<keyword evidence="2" id="KW-0812">Transmembrane</keyword>
<accession>N1PH98</accession>
<dbReference type="InterPro" id="IPR053008">
    <property type="entry name" value="Phomopsin_biosynth_assoc"/>
</dbReference>
<dbReference type="HOGENOM" id="CLU_066042_6_1_1"/>
<keyword evidence="2" id="KW-0472">Membrane</keyword>
<dbReference type="PANTHER" id="PTHR35896">
    <property type="entry name" value="IG-LIKE DOMAIN-CONTAINING PROTEIN"/>
    <property type="match status" value="1"/>
</dbReference>
<dbReference type="AlphaFoldDB" id="N1PH98"/>
<evidence type="ECO:0000313" key="4">
    <source>
        <dbReference type="Proteomes" id="UP000016933"/>
    </source>
</evidence>
<evidence type="ECO:0000256" key="1">
    <source>
        <dbReference type="SAM" id="MobiDB-lite"/>
    </source>
</evidence>
<reference evidence="4" key="1">
    <citation type="journal article" date="2012" name="PLoS Genet.">
        <title>The genomes of the fungal plant pathogens Cladosporium fulvum and Dothistroma septosporum reveal adaptation to different hosts and lifestyles but also signatures of common ancestry.</title>
        <authorList>
            <person name="de Wit P.J.G.M."/>
            <person name="van der Burgt A."/>
            <person name="Oekmen B."/>
            <person name="Stergiopoulos I."/>
            <person name="Abd-Elsalam K.A."/>
            <person name="Aerts A.L."/>
            <person name="Bahkali A.H."/>
            <person name="Beenen H.G."/>
            <person name="Chettri P."/>
            <person name="Cox M.P."/>
            <person name="Datema E."/>
            <person name="de Vries R.P."/>
            <person name="Dhillon B."/>
            <person name="Ganley A.R."/>
            <person name="Griffiths S.A."/>
            <person name="Guo Y."/>
            <person name="Hamelin R.C."/>
            <person name="Henrissat B."/>
            <person name="Kabir M.S."/>
            <person name="Jashni M.K."/>
            <person name="Kema G."/>
            <person name="Klaubauf S."/>
            <person name="Lapidus A."/>
            <person name="Levasseur A."/>
            <person name="Lindquist E."/>
            <person name="Mehrabi R."/>
            <person name="Ohm R.A."/>
            <person name="Owen T.J."/>
            <person name="Salamov A."/>
            <person name="Schwelm A."/>
            <person name="Schijlen E."/>
            <person name="Sun H."/>
            <person name="van den Burg H.A."/>
            <person name="van Ham R.C.H.J."/>
            <person name="Zhang S."/>
            <person name="Goodwin S.B."/>
            <person name="Grigoriev I.V."/>
            <person name="Collemare J."/>
            <person name="Bradshaw R.E."/>
        </authorList>
    </citation>
    <scope>NUCLEOTIDE SEQUENCE [LARGE SCALE GENOMIC DNA]</scope>
    <source>
        <strain evidence="4">NZE10 / CBS 128990</strain>
    </source>
</reference>
<name>N1PH98_DOTSN</name>
<sequence length="232" mass="26029">MINYSGSSSRSEDSEEGLFLPEKRSAETSSPSSKEEHVQMPPSRRSGWFSFFLIICSAITLGLLGLILTLAQYRRPTDLASKSHEYQGGSKVVIHCGDTVEEAHERGCVWDLMAFSYTHPSCLYPSESAMFIEKYGPWDWYYDQNGTQPVPAEVLTTTPHLYTTHGWHVVHCLYILKLLHLASMSGALVTDEAIALHHTQHCVDMISQPKYPDYAHIGTTVQLAFSRCVTLD</sequence>
<dbReference type="PANTHER" id="PTHR35896:SF3">
    <property type="entry name" value="MAJOR FACILITATOR SUPERFAMILY TRANSPORTER"/>
    <property type="match status" value="1"/>
</dbReference>
<dbReference type="OMA" id="RWWADAN"/>
<proteinExistence type="predicted"/>
<dbReference type="EMBL" id="KB446541">
    <property type="protein sequence ID" value="EME42003.1"/>
    <property type="molecule type" value="Genomic_DNA"/>
</dbReference>
<keyword evidence="4" id="KW-1185">Reference proteome</keyword>
<dbReference type="OrthoDB" id="3501153at2759"/>
<protein>
    <submittedName>
        <fullName evidence="3">Uncharacterized protein</fullName>
    </submittedName>
</protein>
<reference evidence="3 4" key="2">
    <citation type="journal article" date="2012" name="PLoS Pathog.">
        <title>Diverse lifestyles and strategies of plant pathogenesis encoded in the genomes of eighteen Dothideomycetes fungi.</title>
        <authorList>
            <person name="Ohm R.A."/>
            <person name="Feau N."/>
            <person name="Henrissat B."/>
            <person name="Schoch C.L."/>
            <person name="Horwitz B.A."/>
            <person name="Barry K.W."/>
            <person name="Condon B.J."/>
            <person name="Copeland A.C."/>
            <person name="Dhillon B."/>
            <person name="Glaser F."/>
            <person name="Hesse C.N."/>
            <person name="Kosti I."/>
            <person name="LaButti K."/>
            <person name="Lindquist E.A."/>
            <person name="Lucas S."/>
            <person name="Salamov A.A."/>
            <person name="Bradshaw R.E."/>
            <person name="Ciuffetti L."/>
            <person name="Hamelin R.C."/>
            <person name="Kema G.H.J."/>
            <person name="Lawrence C."/>
            <person name="Scott J.A."/>
            <person name="Spatafora J.W."/>
            <person name="Turgeon B.G."/>
            <person name="de Wit P.J.G.M."/>
            <person name="Zhong S."/>
            <person name="Goodwin S.B."/>
            <person name="Grigoriev I.V."/>
        </authorList>
    </citation>
    <scope>NUCLEOTIDE SEQUENCE [LARGE SCALE GENOMIC DNA]</scope>
    <source>
        <strain evidence="4">NZE10 / CBS 128990</strain>
    </source>
</reference>
<evidence type="ECO:0000256" key="2">
    <source>
        <dbReference type="SAM" id="Phobius"/>
    </source>
</evidence>
<feature type="region of interest" description="Disordered" evidence="1">
    <location>
        <begin position="1"/>
        <end position="43"/>
    </location>
</feature>
<dbReference type="Proteomes" id="UP000016933">
    <property type="component" value="Unassembled WGS sequence"/>
</dbReference>
<feature type="transmembrane region" description="Helical" evidence="2">
    <location>
        <begin position="48"/>
        <end position="71"/>
    </location>
</feature>
<keyword evidence="2" id="KW-1133">Transmembrane helix</keyword>
<gene>
    <name evidence="3" type="ORF">DOTSEDRAFT_54484</name>
</gene>
<dbReference type="eggNOG" id="ENOG502SMZP">
    <property type="taxonomic scope" value="Eukaryota"/>
</dbReference>
<evidence type="ECO:0000313" key="3">
    <source>
        <dbReference type="EMBL" id="EME42003.1"/>
    </source>
</evidence>
<organism evidence="3 4">
    <name type="scientific">Dothistroma septosporum (strain NZE10 / CBS 128990)</name>
    <name type="common">Red band needle blight fungus</name>
    <name type="synonym">Mycosphaerella pini</name>
    <dbReference type="NCBI Taxonomy" id="675120"/>
    <lineage>
        <taxon>Eukaryota</taxon>
        <taxon>Fungi</taxon>
        <taxon>Dikarya</taxon>
        <taxon>Ascomycota</taxon>
        <taxon>Pezizomycotina</taxon>
        <taxon>Dothideomycetes</taxon>
        <taxon>Dothideomycetidae</taxon>
        <taxon>Mycosphaerellales</taxon>
        <taxon>Mycosphaerellaceae</taxon>
        <taxon>Dothistroma</taxon>
    </lineage>
</organism>